<name>A0ABR8PLF6_9BACL</name>
<dbReference type="PANTHER" id="PTHR38733">
    <property type="entry name" value="PROTEIN MCRC"/>
    <property type="match status" value="1"/>
</dbReference>
<dbReference type="PANTHER" id="PTHR38733:SF1">
    <property type="entry name" value="TYPE IV METHYL-DIRECTED RESTRICTION ENZYME ECOKMCRBC"/>
    <property type="match status" value="1"/>
</dbReference>
<comment type="caution">
    <text evidence="1">The sequence shown here is derived from an EMBL/GenBank/DDBJ whole genome shotgun (WGS) entry which is preliminary data.</text>
</comment>
<sequence length="429" mass="50508">MKKKLVELREYEVITTNKEMCKQIGAVHLDKASFSQLENLIITYNESNDADAIDFFSISSQRNVGKVIRAKNYVGVLQLNNGVQLQILPKIHGGTQDNSKKTFLKMLKTLRDFPSKTFNESNVDTEKMTIFEIFIRLYIQEVQRLVKRGLKSSYYGTEDNLKVYKGKMDFAKQIKYNAVHKEQFYVQYDEFGLNRPENRLIKTTLVKLSKETEHLENMKELRKLLANFEQVESSSTIEKDFAQVKSDRSSKDYETTINWSKFFLRNQSFTTFAGTSVAQALLFPMDRVFEDYVGRNLRRIIQQNDWTISLQDRQYYLFEKQFSLRPDIVLRNEIEQRSIIIDTKWKVLKNSPRSNYGISQADMYQMYAYAKKYGTNEIWLLYPTNDEFKGNEEICFTSDDGVQVKVFFVDCHRIKESLVELMDRWGLEI</sequence>
<dbReference type="RefSeq" id="WP_191690509.1">
    <property type="nucleotide sequence ID" value="NZ_JACSQY010000008.1"/>
</dbReference>
<dbReference type="EMBL" id="JACSQY010000008">
    <property type="protein sequence ID" value="MBD7908904.1"/>
    <property type="molecule type" value="Genomic_DNA"/>
</dbReference>
<dbReference type="InterPro" id="IPR019292">
    <property type="entry name" value="McrC"/>
</dbReference>
<organism evidence="1 2">
    <name type="scientific">Sporosarcina gallistercoris</name>
    <dbReference type="NCBI Taxonomy" id="2762245"/>
    <lineage>
        <taxon>Bacteria</taxon>
        <taxon>Bacillati</taxon>
        <taxon>Bacillota</taxon>
        <taxon>Bacilli</taxon>
        <taxon>Bacillales</taxon>
        <taxon>Caryophanaceae</taxon>
        <taxon>Sporosarcina</taxon>
    </lineage>
</organism>
<gene>
    <name evidence="1" type="ORF">H9659_11225</name>
</gene>
<protein>
    <submittedName>
        <fullName evidence="1">McrC family protein</fullName>
    </submittedName>
</protein>
<evidence type="ECO:0000313" key="2">
    <source>
        <dbReference type="Proteomes" id="UP000659496"/>
    </source>
</evidence>
<evidence type="ECO:0000313" key="1">
    <source>
        <dbReference type="EMBL" id="MBD7908904.1"/>
    </source>
</evidence>
<dbReference type="Pfam" id="PF10117">
    <property type="entry name" value="McrBC"/>
    <property type="match status" value="1"/>
</dbReference>
<dbReference type="Proteomes" id="UP000659496">
    <property type="component" value="Unassembled WGS sequence"/>
</dbReference>
<reference evidence="1 2" key="1">
    <citation type="submission" date="2020-08" db="EMBL/GenBank/DDBJ databases">
        <title>A Genomic Blueprint of the Chicken Gut Microbiome.</title>
        <authorList>
            <person name="Gilroy R."/>
            <person name="Ravi A."/>
            <person name="Getino M."/>
            <person name="Pursley I."/>
            <person name="Horton D.L."/>
            <person name="Alikhan N.-F."/>
            <person name="Baker D."/>
            <person name="Gharbi K."/>
            <person name="Hall N."/>
            <person name="Watson M."/>
            <person name="Adriaenssens E.M."/>
            <person name="Foster-Nyarko E."/>
            <person name="Jarju S."/>
            <person name="Secka A."/>
            <person name="Antonio M."/>
            <person name="Oren A."/>
            <person name="Chaudhuri R."/>
            <person name="La Ragione R.M."/>
            <person name="Hildebrand F."/>
            <person name="Pallen M.J."/>
        </authorList>
    </citation>
    <scope>NUCLEOTIDE SEQUENCE [LARGE SCALE GENOMIC DNA]</scope>
    <source>
        <strain evidence="1 2">Sa3CUA8</strain>
    </source>
</reference>
<accession>A0ABR8PLF6</accession>
<keyword evidence="2" id="KW-1185">Reference proteome</keyword>
<proteinExistence type="predicted"/>